<dbReference type="EMBL" id="JANSLM010000027">
    <property type="protein sequence ID" value="MDT8843645.1"/>
    <property type="molecule type" value="Genomic_DNA"/>
</dbReference>
<evidence type="ECO:0000256" key="6">
    <source>
        <dbReference type="ARBA" id="ARBA00022729"/>
    </source>
</evidence>
<dbReference type="GO" id="GO:0034220">
    <property type="term" value="P:monoatomic ion transmembrane transport"/>
    <property type="evidence" value="ECO:0007669"/>
    <property type="project" value="InterPro"/>
</dbReference>
<evidence type="ECO:0000256" key="2">
    <source>
        <dbReference type="ARBA" id="ARBA00011233"/>
    </source>
</evidence>
<proteinExistence type="predicted"/>
<evidence type="ECO:0000256" key="7">
    <source>
        <dbReference type="ARBA" id="ARBA00023065"/>
    </source>
</evidence>
<evidence type="ECO:0000256" key="1">
    <source>
        <dbReference type="ARBA" id="ARBA00004571"/>
    </source>
</evidence>
<comment type="subcellular location">
    <subcellularLocation>
        <location evidence="1">Cell outer membrane</location>
        <topology evidence="1">Multi-pass membrane protein</topology>
    </subcellularLocation>
</comment>
<dbReference type="AlphaFoldDB" id="A0AAP5UY35"/>
<dbReference type="InterPro" id="IPR050298">
    <property type="entry name" value="Gram-neg_bact_OMP"/>
</dbReference>
<evidence type="ECO:0000313" key="13">
    <source>
        <dbReference type="EMBL" id="MDT8843645.1"/>
    </source>
</evidence>
<feature type="domain" description="Porin" evidence="12">
    <location>
        <begin position="8"/>
        <end position="376"/>
    </location>
</feature>
<keyword evidence="6 11" id="KW-0732">Signal</keyword>
<dbReference type="PANTHER" id="PTHR34501">
    <property type="entry name" value="PROTEIN YDDL-RELATED"/>
    <property type="match status" value="1"/>
</dbReference>
<dbReference type="RefSeq" id="WP_315697661.1">
    <property type="nucleotide sequence ID" value="NZ_JANSLM010000027.1"/>
</dbReference>
<keyword evidence="5" id="KW-0812">Transmembrane</keyword>
<dbReference type="GO" id="GO:0046930">
    <property type="term" value="C:pore complex"/>
    <property type="evidence" value="ECO:0007669"/>
    <property type="project" value="UniProtKB-KW"/>
</dbReference>
<dbReference type="PRINTS" id="PR00184">
    <property type="entry name" value="NEISSPPORIN"/>
</dbReference>
<dbReference type="GO" id="GO:0009279">
    <property type="term" value="C:cell outer membrane"/>
    <property type="evidence" value="ECO:0007669"/>
    <property type="project" value="UniProtKB-SubCell"/>
</dbReference>
<name>A0AAP5UY35_9BURK</name>
<evidence type="ECO:0000256" key="3">
    <source>
        <dbReference type="ARBA" id="ARBA00022448"/>
    </source>
</evidence>
<protein>
    <submittedName>
        <fullName evidence="13">Porin</fullName>
    </submittedName>
</protein>
<dbReference type="Pfam" id="PF13609">
    <property type="entry name" value="Porin_4"/>
    <property type="match status" value="1"/>
</dbReference>
<dbReference type="GO" id="GO:0015288">
    <property type="term" value="F:porin activity"/>
    <property type="evidence" value="ECO:0007669"/>
    <property type="project" value="UniProtKB-KW"/>
</dbReference>
<evidence type="ECO:0000313" key="14">
    <source>
        <dbReference type="Proteomes" id="UP001246473"/>
    </source>
</evidence>
<feature type="signal peptide" evidence="11">
    <location>
        <begin position="1"/>
        <end position="20"/>
    </location>
</feature>
<accession>A0AAP5UY35</accession>
<reference evidence="13" key="1">
    <citation type="submission" date="2022-08" db="EMBL/GenBank/DDBJ databases">
        <authorList>
            <person name="Kim S.-J."/>
        </authorList>
    </citation>
    <scope>NUCLEOTIDE SEQUENCE</scope>
    <source>
        <strain evidence="13">KJ</strain>
    </source>
</reference>
<keyword evidence="4" id="KW-1134">Transmembrane beta strand</keyword>
<keyword evidence="10" id="KW-0998">Cell outer membrane</keyword>
<sequence length="410" mass="42428">MRRRLILATVSAALSAPAFAQSSVTLYGLIDAGLNYTVGSQKAVTNGHPVGSSNQLAMFDGAFGLAGSRWGIKGIEDLGGGLKAVFTLENGFTINNGALAQGGAEFGRQAYVGLDSRYGRLTLGRQYDPHLDIVAPFSAAWQFAGYLGTHPDDVDNLLSTRRLNNSIKYTMPKLYGLNAEALYSVGGVAGSLSRDQAWSLAISYDGGPVQAGVGYLSVRNPNVSFYGANPNGTGVTGNNLGSLGSATSAESNPLYAGFASANTYNLFGAGASYALGGLTAGVLYTNVRYTGLGNVSTSGPNPLGYTGTGAINTAEVNLRYSFTPALLLGAMASATRAASVGGHEGAWYREFGVGAGYFLSKRTELYVTAVYERASGTDSTGRAAVATISGVSPSATNAQTAFRVAIQHRF</sequence>
<gene>
    <name evidence="13" type="ORF">ParKJ_40290</name>
</gene>
<evidence type="ECO:0000256" key="9">
    <source>
        <dbReference type="ARBA" id="ARBA00023136"/>
    </source>
</evidence>
<dbReference type="CDD" id="cd00342">
    <property type="entry name" value="gram_neg_porins"/>
    <property type="match status" value="1"/>
</dbReference>
<comment type="caution">
    <text evidence="13">The sequence shown here is derived from an EMBL/GenBank/DDBJ whole genome shotgun (WGS) entry which is preliminary data.</text>
</comment>
<dbReference type="InterPro" id="IPR033900">
    <property type="entry name" value="Gram_neg_porin_domain"/>
</dbReference>
<dbReference type="SUPFAM" id="SSF56935">
    <property type="entry name" value="Porins"/>
    <property type="match status" value="1"/>
</dbReference>
<evidence type="ECO:0000256" key="4">
    <source>
        <dbReference type="ARBA" id="ARBA00022452"/>
    </source>
</evidence>
<organism evidence="13 14">
    <name type="scientific">Paraburkholderia fungorum</name>
    <dbReference type="NCBI Taxonomy" id="134537"/>
    <lineage>
        <taxon>Bacteria</taxon>
        <taxon>Pseudomonadati</taxon>
        <taxon>Pseudomonadota</taxon>
        <taxon>Betaproteobacteria</taxon>
        <taxon>Burkholderiales</taxon>
        <taxon>Burkholderiaceae</taxon>
        <taxon>Paraburkholderia</taxon>
    </lineage>
</organism>
<dbReference type="InterPro" id="IPR023614">
    <property type="entry name" value="Porin_dom_sf"/>
</dbReference>
<feature type="chain" id="PRO_5042856787" evidence="11">
    <location>
        <begin position="21"/>
        <end position="410"/>
    </location>
</feature>
<comment type="subunit">
    <text evidence="2">Homotrimer.</text>
</comment>
<keyword evidence="8" id="KW-0626">Porin</keyword>
<dbReference type="Gene3D" id="2.40.160.10">
    <property type="entry name" value="Porin"/>
    <property type="match status" value="1"/>
</dbReference>
<keyword evidence="9" id="KW-0472">Membrane</keyword>
<dbReference type="InterPro" id="IPR001702">
    <property type="entry name" value="Porin_Gram-ve"/>
</dbReference>
<dbReference type="Proteomes" id="UP001246473">
    <property type="component" value="Unassembled WGS sequence"/>
</dbReference>
<dbReference type="PANTHER" id="PTHR34501:SF9">
    <property type="entry name" value="MAJOR OUTER MEMBRANE PROTEIN P.IA"/>
    <property type="match status" value="1"/>
</dbReference>
<evidence type="ECO:0000256" key="10">
    <source>
        <dbReference type="ARBA" id="ARBA00023237"/>
    </source>
</evidence>
<evidence type="ECO:0000259" key="12">
    <source>
        <dbReference type="Pfam" id="PF13609"/>
    </source>
</evidence>
<keyword evidence="3" id="KW-0813">Transport</keyword>
<evidence type="ECO:0000256" key="5">
    <source>
        <dbReference type="ARBA" id="ARBA00022692"/>
    </source>
</evidence>
<dbReference type="InterPro" id="IPR002299">
    <property type="entry name" value="Porin_Neis"/>
</dbReference>
<evidence type="ECO:0000256" key="11">
    <source>
        <dbReference type="SAM" id="SignalP"/>
    </source>
</evidence>
<keyword evidence="7" id="KW-0406">Ion transport</keyword>
<dbReference type="PRINTS" id="PR00182">
    <property type="entry name" value="ECOLNEIPORIN"/>
</dbReference>
<evidence type="ECO:0000256" key="8">
    <source>
        <dbReference type="ARBA" id="ARBA00023114"/>
    </source>
</evidence>